<evidence type="ECO:0000256" key="7">
    <source>
        <dbReference type="SAM" id="Phobius"/>
    </source>
</evidence>
<evidence type="ECO:0000256" key="6">
    <source>
        <dbReference type="ARBA" id="ARBA00023180"/>
    </source>
</evidence>
<comment type="subcellular location">
    <subcellularLocation>
        <location evidence="1">Membrane</location>
        <topology evidence="1">Single-pass type I membrane protein</topology>
    </subcellularLocation>
</comment>
<dbReference type="InterPro" id="IPR057089">
    <property type="entry name" value="C2_TIP"/>
</dbReference>
<proteinExistence type="inferred from homology"/>
<dbReference type="RefSeq" id="XP_067691705.1">
    <property type="nucleotide sequence ID" value="XM_067836334.1"/>
</dbReference>
<dbReference type="PANTHER" id="PTHR13412">
    <property type="entry name" value="T-CELL IMMUNOMODULATORY PROTEIN HOMOLOG"/>
    <property type="match status" value="1"/>
</dbReference>
<evidence type="ECO:0000256" key="8">
    <source>
        <dbReference type="SAM" id="SignalP"/>
    </source>
</evidence>
<name>A0A836KI84_LEIEN</name>
<protein>
    <recommendedName>
        <fullName evidence="9">T-cell immunomodulatory protein TIP C2 domain-containing protein</fullName>
    </recommendedName>
</protein>
<dbReference type="AlphaFoldDB" id="A0A836KI84"/>
<evidence type="ECO:0000256" key="4">
    <source>
        <dbReference type="ARBA" id="ARBA00022989"/>
    </source>
</evidence>
<feature type="signal peptide" evidence="8">
    <location>
        <begin position="1"/>
        <end position="44"/>
    </location>
</feature>
<feature type="domain" description="T-cell immunomodulatory protein TIP C2" evidence="9">
    <location>
        <begin position="647"/>
        <end position="766"/>
    </location>
</feature>
<dbReference type="GO" id="GO:0005886">
    <property type="term" value="C:plasma membrane"/>
    <property type="evidence" value="ECO:0007669"/>
    <property type="project" value="TreeGrafter"/>
</dbReference>
<dbReference type="InterPro" id="IPR024881">
    <property type="entry name" value="Tip"/>
</dbReference>
<keyword evidence="4 7" id="KW-1133">Transmembrane helix</keyword>
<dbReference type="Pfam" id="PF23122">
    <property type="entry name" value="C2_ITFG1"/>
    <property type="match status" value="1"/>
</dbReference>
<evidence type="ECO:0000313" key="11">
    <source>
        <dbReference type="Proteomes" id="UP000674179"/>
    </source>
</evidence>
<reference evidence="10 11" key="1">
    <citation type="submission" date="2021-02" db="EMBL/GenBank/DDBJ databases">
        <title>Leishmania (Mundinia) enrietti genome sequencing and assembly.</title>
        <authorList>
            <person name="Almutairi H."/>
            <person name="Gatherer D."/>
        </authorList>
    </citation>
    <scope>NUCLEOTIDE SEQUENCE [LARGE SCALE GENOMIC DNA]</scope>
    <source>
        <strain evidence="10">CUR178</strain>
    </source>
</reference>
<dbReference type="Proteomes" id="UP000674179">
    <property type="component" value="Chromosome 28"/>
</dbReference>
<dbReference type="GeneID" id="94171844"/>
<keyword evidence="8" id="KW-0732">Signal</keyword>
<keyword evidence="5 7" id="KW-0472">Membrane</keyword>
<dbReference type="OrthoDB" id="10250728at2759"/>
<comment type="similarity">
    <text evidence="2">Belongs to the TIP family.</text>
</comment>
<evidence type="ECO:0000256" key="3">
    <source>
        <dbReference type="ARBA" id="ARBA00022692"/>
    </source>
</evidence>
<organism evidence="10 11">
    <name type="scientific">Leishmania enriettii</name>
    <dbReference type="NCBI Taxonomy" id="5663"/>
    <lineage>
        <taxon>Eukaryota</taxon>
        <taxon>Discoba</taxon>
        <taxon>Euglenozoa</taxon>
        <taxon>Kinetoplastea</taxon>
        <taxon>Metakinetoplastina</taxon>
        <taxon>Trypanosomatida</taxon>
        <taxon>Trypanosomatidae</taxon>
        <taxon>Leishmaniinae</taxon>
        <taxon>Leishmania</taxon>
    </lineage>
</organism>
<gene>
    <name evidence="10" type="ORF">CUR178_04627</name>
</gene>
<dbReference type="InterPro" id="IPR028994">
    <property type="entry name" value="Integrin_alpha_N"/>
</dbReference>
<evidence type="ECO:0000313" key="10">
    <source>
        <dbReference type="EMBL" id="KAG5475176.1"/>
    </source>
</evidence>
<accession>A0A836KI84</accession>
<evidence type="ECO:0000256" key="2">
    <source>
        <dbReference type="ARBA" id="ARBA00006496"/>
    </source>
</evidence>
<dbReference type="KEGG" id="lenr:94171844"/>
<dbReference type="PANTHER" id="PTHR13412:SF0">
    <property type="entry name" value="T-CELL IMMUNOMODULATORY PROTEIN"/>
    <property type="match status" value="1"/>
</dbReference>
<comment type="caution">
    <text evidence="10">The sequence shown here is derived from an EMBL/GenBank/DDBJ whole genome shotgun (WGS) entry which is preliminary data.</text>
</comment>
<keyword evidence="3 7" id="KW-0812">Transmembrane</keyword>
<keyword evidence="6" id="KW-0325">Glycoprotein</keyword>
<evidence type="ECO:0000256" key="1">
    <source>
        <dbReference type="ARBA" id="ARBA00004479"/>
    </source>
</evidence>
<feature type="transmembrane region" description="Helical" evidence="7">
    <location>
        <begin position="774"/>
        <end position="794"/>
    </location>
</feature>
<dbReference type="EMBL" id="JAFHKP010000028">
    <property type="protein sequence ID" value="KAG5475176.1"/>
    <property type="molecule type" value="Genomic_DNA"/>
</dbReference>
<feature type="chain" id="PRO_5032795468" description="T-cell immunomodulatory protein TIP C2 domain-containing protein" evidence="8">
    <location>
        <begin position="45"/>
        <end position="810"/>
    </location>
</feature>
<sequence>MDSAAEGRTHVPGHCRHHHGVRSPPLLSLMILCVLCALLALSEASNAAAERSEDGTSLGKWTDATSTYFGTAATPHVLQNGTTVYVPAPPLRVLTLVDWQNQRHTEFLSSWPNQSSLTLWANRNAAASYASRSILSDLVYRAVWSTGELPAKPVTGGPVGDAALDVVSAVAADLLGIGELDVVVQASDGSIWVLNHSSVAPTSSSSPSTSAFERISIIDADATASAVTTTVPTASNVSTRFKVPHTPQLAVVPDVLCRLASPHTAQVALAFVNTDDKLVLLSRIVDTTMRSPLQWPPRYVARVLVDEHTSATQRAVLPLSVVLADVNEDCAAELLYAVRDTQKQFYEVHALSQRAMADPAAASPAASSLVLLRLADDAGERYGETFTLADVNGDGLPELLLAVQLANGTASCAAPDTADITETCTPYHAIRVFYPIRAAGVSGAPSCRPSAASDEQHLTYEVVRSELFVLTEEWCGVADWLDGNRPAVGGTLPLYMPSYPSAPLVLRAGDYNRDRLVDLIVPSSFGPLVLTSRAVSGARSLACTPLDARAGRSAVQQVLEAPHATTSSTASQEAYRAATPFFGALAQLGRLEAVLTHHRRYTSGKASTSAAITAADVAQSAMRVYQNEAVPSRSYFLSASAITAAAHGAACVGATHHMTWQDIHMRSHWATVTQLGQTQGHALLPSQVLVGLDETFSYVHDYTVGMRVAAHTGGAVGVSGASQLNVTEFTQTVQRKEWPSYLVPNAAVFAQLTPIGKPQEWILEMYLPTSTYRALLVTALAVALVVIGLPVLWLRCGEMRSDYNEWRTPL</sequence>
<evidence type="ECO:0000256" key="5">
    <source>
        <dbReference type="ARBA" id="ARBA00023136"/>
    </source>
</evidence>
<dbReference type="SUPFAM" id="SSF69318">
    <property type="entry name" value="Integrin alpha N-terminal domain"/>
    <property type="match status" value="1"/>
</dbReference>
<evidence type="ECO:0000259" key="9">
    <source>
        <dbReference type="Pfam" id="PF23122"/>
    </source>
</evidence>
<keyword evidence="11" id="KW-1185">Reference proteome</keyword>